<feature type="region of interest" description="Disordered" evidence="2">
    <location>
        <begin position="514"/>
        <end position="535"/>
    </location>
</feature>
<organism evidence="4 5">
    <name type="scientific">Raphidocelis subcapitata</name>
    <dbReference type="NCBI Taxonomy" id="307507"/>
    <lineage>
        <taxon>Eukaryota</taxon>
        <taxon>Viridiplantae</taxon>
        <taxon>Chlorophyta</taxon>
        <taxon>core chlorophytes</taxon>
        <taxon>Chlorophyceae</taxon>
        <taxon>CS clade</taxon>
        <taxon>Sphaeropleales</taxon>
        <taxon>Selenastraceae</taxon>
        <taxon>Raphidocelis</taxon>
    </lineage>
</organism>
<dbReference type="GO" id="GO:0005930">
    <property type="term" value="C:axoneme"/>
    <property type="evidence" value="ECO:0007669"/>
    <property type="project" value="UniProtKB-SubCell"/>
</dbReference>
<dbReference type="STRING" id="307507.A0A2V0NUS1"/>
<dbReference type="AlphaFoldDB" id="A0A2V0NUS1"/>
<proteinExistence type="predicted"/>
<accession>A0A2V0NUS1</accession>
<evidence type="ECO:0000313" key="5">
    <source>
        <dbReference type="Proteomes" id="UP000247498"/>
    </source>
</evidence>
<dbReference type="InterPro" id="IPR032675">
    <property type="entry name" value="LRR_dom_sf"/>
</dbReference>
<dbReference type="GO" id="GO:0031146">
    <property type="term" value="P:SCF-dependent proteasomal ubiquitin-dependent protein catabolic process"/>
    <property type="evidence" value="ECO:0007669"/>
    <property type="project" value="TreeGrafter"/>
</dbReference>
<dbReference type="GO" id="GO:0019005">
    <property type="term" value="C:SCF ubiquitin ligase complex"/>
    <property type="evidence" value="ECO:0007669"/>
    <property type="project" value="TreeGrafter"/>
</dbReference>
<comment type="subcellular location">
    <subcellularLocation>
        <location evidence="1">Cytoplasm</location>
        <location evidence="1">Cytoskeleton</location>
        <location evidence="1">Cilium axoneme</location>
    </subcellularLocation>
</comment>
<dbReference type="PANTHER" id="PTHR13318:SF190">
    <property type="entry name" value="PARTNER OF PAIRED, ISOFORM B"/>
    <property type="match status" value="1"/>
</dbReference>
<evidence type="ECO:0000256" key="3">
    <source>
        <dbReference type="SAM" id="SignalP"/>
    </source>
</evidence>
<dbReference type="InterPro" id="IPR001611">
    <property type="entry name" value="Leu-rich_rpt"/>
</dbReference>
<feature type="compositionally biased region" description="Gly residues" evidence="2">
    <location>
        <begin position="178"/>
        <end position="193"/>
    </location>
</feature>
<gene>
    <name evidence="4" type="ORF">Rsub_01290</name>
</gene>
<dbReference type="InterPro" id="IPR036047">
    <property type="entry name" value="F-box-like_dom_sf"/>
</dbReference>
<evidence type="ECO:0000313" key="4">
    <source>
        <dbReference type="EMBL" id="GBF88575.1"/>
    </source>
</evidence>
<keyword evidence="5" id="KW-1185">Reference proteome</keyword>
<dbReference type="InParanoid" id="A0A2V0NUS1"/>
<dbReference type="InterPro" id="IPR006553">
    <property type="entry name" value="Leu-rich_rpt_Cys-con_subtyp"/>
</dbReference>
<dbReference type="Proteomes" id="UP000247498">
    <property type="component" value="Unassembled WGS sequence"/>
</dbReference>
<dbReference type="Pfam" id="PF13516">
    <property type="entry name" value="LRR_6"/>
    <property type="match status" value="2"/>
</dbReference>
<dbReference type="SUPFAM" id="SSF52047">
    <property type="entry name" value="RNI-like"/>
    <property type="match status" value="2"/>
</dbReference>
<evidence type="ECO:0008006" key="6">
    <source>
        <dbReference type="Google" id="ProtNLM"/>
    </source>
</evidence>
<feature type="chain" id="PRO_5016101100" description="F-box domain-containing protein" evidence="3">
    <location>
        <begin position="29"/>
        <end position="929"/>
    </location>
</feature>
<dbReference type="SMART" id="SM00367">
    <property type="entry name" value="LRR_CC"/>
    <property type="match status" value="7"/>
</dbReference>
<feature type="region of interest" description="Disordered" evidence="2">
    <location>
        <begin position="178"/>
        <end position="220"/>
    </location>
</feature>
<feature type="signal peptide" evidence="3">
    <location>
        <begin position="1"/>
        <end position="28"/>
    </location>
</feature>
<evidence type="ECO:0000256" key="1">
    <source>
        <dbReference type="ARBA" id="ARBA00004430"/>
    </source>
</evidence>
<name>A0A2V0NUS1_9CHLO</name>
<comment type="caution">
    <text evidence="4">The sequence shown here is derived from an EMBL/GenBank/DDBJ whole genome shotgun (WGS) entry which is preliminary data.</text>
</comment>
<dbReference type="OrthoDB" id="541896at2759"/>
<feature type="compositionally biased region" description="Acidic residues" evidence="2">
    <location>
        <begin position="194"/>
        <end position="203"/>
    </location>
</feature>
<dbReference type="EMBL" id="BDRX01000005">
    <property type="protein sequence ID" value="GBF88575.1"/>
    <property type="molecule type" value="Genomic_DNA"/>
</dbReference>
<dbReference type="Gene3D" id="3.80.10.10">
    <property type="entry name" value="Ribonuclease Inhibitor"/>
    <property type="match status" value="2"/>
</dbReference>
<protein>
    <recommendedName>
        <fullName evidence="6">F-box domain-containing protein</fullName>
    </recommendedName>
</protein>
<sequence>MPAAAALLGWIAALLAAAAAWLAAAARALRSARAPADRAPAAAAGGRRREGVAAAAFTRRHAPPAGPPGPWQELPDAVFAALVAQLDPADAGAARGACRSWRAATGRVLVSLQPAEQVAPARLAAAFPSLAALDLSRCCEGGGADGPLEARAVRGLARLVHLRHLRLGSAERLGASPGSGGAAFLGDGPNDGAGGEEEGEEGQDGQGLGDGGGPAPPDAPVGFPGAGEAALCALPRLAAQLTALDLSGCVHAGDAAHMGISRLWALRCLRLRRCGGLTDAGLVAVALLPALTRLDVSECPLITNLGLRALARPPLEDLSISSCLLLAPEPCASKGDPGLPASIAHLTRLRRLAAHRLGDGDDGATLALTTLRPLSALSALTELSIGSDRSGQELRSIRSEWLETQHPAAHGGDAAEAGEAQIRLTRRLVDARRAAGQGVAALGGWLPRLRRLSVAACMLVAPSGDDSFAGLSLLGDLEDLRLTLRRPPTSSSCLERLSRLTRLDLDCRAAARGGELPRGAQPTAQLLPGAGRGGWDPPALPPGLESLAVLAGADEAATDAAHRLAACTALTRLAAHASWLAEPLAGAAGGGQALLSALRVLQLAAPPSLAALDDLLGCLPRLGALRALRISPAAPEGAAPLFEGPRALDAYAALGSLTGLESLQLGWFAFDRFEDLMLTVLTGLTRLTECVLDGQGRAGGGDQAQQLARLPALMLAHPRLLCLHLPELPAPAAAPRRRVPPAPRGARLQRLSRRGGPALLSCWEIAQLGSALRRLDLAAGFFLEDSEFAGLRELRRLTYLDIGGCVRLGDASLSVVAHHMPALAVLRAPGCLRLTDRGVAQLSPALAASLLELRLGGARSQITDAGAARLAALTCLTALQLRAARVTDAGLPPLTRLARLSALDLVGCGVTAEGVMALAPLTRIAWLLF</sequence>
<reference evidence="4 5" key="1">
    <citation type="journal article" date="2018" name="Sci. Rep.">
        <title>Raphidocelis subcapitata (=Pseudokirchneriella subcapitata) provides an insight into genome evolution and environmental adaptations in the Sphaeropleales.</title>
        <authorList>
            <person name="Suzuki S."/>
            <person name="Yamaguchi H."/>
            <person name="Nakajima N."/>
            <person name="Kawachi M."/>
        </authorList>
    </citation>
    <scope>NUCLEOTIDE SEQUENCE [LARGE SCALE GENOMIC DNA]</scope>
    <source>
        <strain evidence="4 5">NIES-35</strain>
    </source>
</reference>
<evidence type="ECO:0000256" key="2">
    <source>
        <dbReference type="SAM" id="MobiDB-lite"/>
    </source>
</evidence>
<dbReference type="SUPFAM" id="SSF81383">
    <property type="entry name" value="F-box domain"/>
    <property type="match status" value="1"/>
</dbReference>
<feature type="compositionally biased region" description="Gly residues" evidence="2">
    <location>
        <begin position="204"/>
        <end position="213"/>
    </location>
</feature>
<keyword evidence="3" id="KW-0732">Signal</keyword>
<dbReference type="PANTHER" id="PTHR13318">
    <property type="entry name" value="PARTNER OF PAIRED, ISOFORM B-RELATED"/>
    <property type="match status" value="1"/>
</dbReference>